<feature type="compositionally biased region" description="Acidic residues" evidence="2">
    <location>
        <begin position="85"/>
        <end position="94"/>
    </location>
</feature>
<evidence type="ECO:0000256" key="2">
    <source>
        <dbReference type="SAM" id="MobiDB-lite"/>
    </source>
</evidence>
<gene>
    <name evidence="4" type="ORF">Golob_019641</name>
</gene>
<sequence>MSCPLSKSLIVCSALNITEEGMVTNKQGIGSILGSDAETPAAASLRRTLSADMSSKKWLNQHGLSPLKKIASSQEFPPPSIIDSSSEEAEEDCEAPGQADIWTLIQQEKNKKKQLEKPAQFDIWSSIISQKAEEESSKSVPVPYVHPLVKRSASSLSEKSLEICTESLGSETGSDGFSSYPPSETSDMQEEDPNEEDQQLQHQEQERVEDLRIVKHYNYDASKKSAHHHRSFPPPIPSLSRKDGAYLRMKTRRDNGRLVLEAVSVPSHYNFVAQRQDGRLVLTFSNTAPDVEEENEQGEFEGIGDEEKTNTDEGVEEEGCCEMKQAPKLSIGAMNVHRLAVMMNKPNWLANRNPTWPKNFDDIVKFGEEKEADK</sequence>
<feature type="domain" description="FAF" evidence="3">
    <location>
        <begin position="231"/>
        <end position="284"/>
    </location>
</feature>
<evidence type="ECO:0000313" key="5">
    <source>
        <dbReference type="Proteomes" id="UP000593572"/>
    </source>
</evidence>
<dbReference type="AlphaFoldDB" id="A0A7J8L7W8"/>
<name>A0A7J8L7W8_9ROSI</name>
<feature type="compositionally biased region" description="Acidic residues" evidence="2">
    <location>
        <begin position="290"/>
        <end position="304"/>
    </location>
</feature>
<dbReference type="PANTHER" id="PTHR33155">
    <property type="entry name" value="FANTASTIC FOUR-LIKE PROTEIN (DUF3049)"/>
    <property type="match status" value="1"/>
</dbReference>
<dbReference type="Proteomes" id="UP000593572">
    <property type="component" value="Unassembled WGS sequence"/>
</dbReference>
<protein>
    <recommendedName>
        <fullName evidence="3">FAF domain-containing protein</fullName>
    </recommendedName>
</protein>
<accession>A0A7J8L7W8</accession>
<dbReference type="InterPro" id="IPR046431">
    <property type="entry name" value="FAF_dom"/>
</dbReference>
<dbReference type="EMBL" id="JABEZX010000001">
    <property type="protein sequence ID" value="MBA0548548.1"/>
    <property type="molecule type" value="Genomic_DNA"/>
</dbReference>
<feature type="region of interest" description="Disordered" evidence="2">
    <location>
        <begin position="167"/>
        <end position="207"/>
    </location>
</feature>
<feature type="compositionally biased region" description="Polar residues" evidence="2">
    <location>
        <begin position="167"/>
        <end position="186"/>
    </location>
</feature>
<evidence type="ECO:0000313" key="4">
    <source>
        <dbReference type="EMBL" id="MBA0548548.1"/>
    </source>
</evidence>
<feature type="region of interest" description="Disordered" evidence="2">
    <location>
        <begin position="290"/>
        <end position="315"/>
    </location>
</feature>
<evidence type="ECO:0000259" key="3">
    <source>
        <dbReference type="Pfam" id="PF11250"/>
    </source>
</evidence>
<evidence type="ECO:0000256" key="1">
    <source>
        <dbReference type="ARBA" id="ARBA00008690"/>
    </source>
</evidence>
<organism evidence="4 5">
    <name type="scientific">Gossypium lobatum</name>
    <dbReference type="NCBI Taxonomy" id="34289"/>
    <lineage>
        <taxon>Eukaryota</taxon>
        <taxon>Viridiplantae</taxon>
        <taxon>Streptophyta</taxon>
        <taxon>Embryophyta</taxon>
        <taxon>Tracheophyta</taxon>
        <taxon>Spermatophyta</taxon>
        <taxon>Magnoliopsida</taxon>
        <taxon>eudicotyledons</taxon>
        <taxon>Gunneridae</taxon>
        <taxon>Pentapetalae</taxon>
        <taxon>rosids</taxon>
        <taxon>malvids</taxon>
        <taxon>Malvales</taxon>
        <taxon>Malvaceae</taxon>
        <taxon>Malvoideae</taxon>
        <taxon>Gossypium</taxon>
    </lineage>
</organism>
<feature type="region of interest" description="Disordered" evidence="2">
    <location>
        <begin position="69"/>
        <end position="96"/>
    </location>
</feature>
<comment type="caution">
    <text evidence="4">The sequence shown here is derived from an EMBL/GenBank/DDBJ whole genome shotgun (WGS) entry which is preliminary data.</text>
</comment>
<feature type="compositionally biased region" description="Acidic residues" evidence="2">
    <location>
        <begin position="187"/>
        <end position="198"/>
    </location>
</feature>
<comment type="similarity">
    <text evidence="1">Belongs to the fantastic four family.</text>
</comment>
<keyword evidence="5" id="KW-1185">Reference proteome</keyword>
<feature type="non-terminal residue" evidence="4">
    <location>
        <position position="374"/>
    </location>
</feature>
<dbReference type="PANTHER" id="PTHR33155:SF3">
    <property type="entry name" value="PROTEIN FAF-LIKE, CHLOROPLASTIC"/>
    <property type="match status" value="1"/>
</dbReference>
<proteinExistence type="inferred from homology"/>
<dbReference type="Pfam" id="PF11250">
    <property type="entry name" value="FAF"/>
    <property type="match status" value="1"/>
</dbReference>
<dbReference type="InterPro" id="IPR021410">
    <property type="entry name" value="FAF"/>
</dbReference>
<reference evidence="4 5" key="1">
    <citation type="journal article" date="2019" name="Genome Biol. Evol.">
        <title>Insights into the evolution of the New World diploid cottons (Gossypium, subgenus Houzingenia) based on genome sequencing.</title>
        <authorList>
            <person name="Grover C.E."/>
            <person name="Arick M.A. 2nd"/>
            <person name="Thrash A."/>
            <person name="Conover J.L."/>
            <person name="Sanders W.S."/>
            <person name="Peterson D.G."/>
            <person name="Frelichowski J.E."/>
            <person name="Scheffler J.A."/>
            <person name="Scheffler B.E."/>
            <person name="Wendel J.F."/>
        </authorList>
    </citation>
    <scope>NUCLEOTIDE SEQUENCE [LARGE SCALE GENOMIC DNA]</scope>
    <source>
        <strain evidence="4">157</strain>
        <tissue evidence="4">Leaf</tissue>
    </source>
</reference>